<keyword evidence="3" id="KW-1185">Reference proteome</keyword>
<name>A0ABR9UY70_9CHRO</name>
<organism evidence="2 3">
    <name type="scientific">Gloeocapsopsis crepidinum LEGE 06123</name>
    <dbReference type="NCBI Taxonomy" id="588587"/>
    <lineage>
        <taxon>Bacteria</taxon>
        <taxon>Bacillati</taxon>
        <taxon>Cyanobacteriota</taxon>
        <taxon>Cyanophyceae</taxon>
        <taxon>Oscillatoriophycideae</taxon>
        <taxon>Chroococcales</taxon>
        <taxon>Chroococcaceae</taxon>
        <taxon>Gloeocapsopsis</taxon>
    </lineage>
</organism>
<keyword evidence="1" id="KW-0175">Coiled coil</keyword>
<accession>A0ABR9UY70</accession>
<evidence type="ECO:0000313" key="2">
    <source>
        <dbReference type="EMBL" id="MBE9193263.1"/>
    </source>
</evidence>
<dbReference type="EMBL" id="JADEWN010000084">
    <property type="protein sequence ID" value="MBE9193263.1"/>
    <property type="molecule type" value="Genomic_DNA"/>
</dbReference>
<comment type="caution">
    <text evidence="2">The sequence shown here is derived from an EMBL/GenBank/DDBJ whole genome shotgun (WGS) entry which is preliminary data.</text>
</comment>
<proteinExistence type="predicted"/>
<evidence type="ECO:0000256" key="1">
    <source>
        <dbReference type="SAM" id="Coils"/>
    </source>
</evidence>
<feature type="coiled-coil region" evidence="1">
    <location>
        <begin position="53"/>
        <end position="80"/>
    </location>
</feature>
<evidence type="ECO:0000313" key="3">
    <source>
        <dbReference type="Proteomes" id="UP000651156"/>
    </source>
</evidence>
<reference evidence="2 3" key="1">
    <citation type="submission" date="2020-10" db="EMBL/GenBank/DDBJ databases">
        <authorList>
            <person name="Castelo-Branco R."/>
            <person name="Eusebio N."/>
            <person name="Adriana R."/>
            <person name="Vieira A."/>
            <person name="Brugerolle De Fraissinette N."/>
            <person name="Rezende De Castro R."/>
            <person name="Schneider M.P."/>
            <person name="Vasconcelos V."/>
            <person name="Leao P.N."/>
        </authorList>
    </citation>
    <scope>NUCLEOTIDE SEQUENCE [LARGE SCALE GENOMIC DNA]</scope>
    <source>
        <strain evidence="2 3">LEGE 06123</strain>
    </source>
</reference>
<dbReference type="Proteomes" id="UP000651156">
    <property type="component" value="Unassembled WGS sequence"/>
</dbReference>
<protein>
    <submittedName>
        <fullName evidence="2">Uncharacterized protein</fullName>
    </submittedName>
</protein>
<gene>
    <name evidence="2" type="ORF">IQ230_23535</name>
</gene>
<sequence>MEIKKVYYSALVNLGNYNNEKIGLKADVSEGETVEQVIEALRDKITKCGHPNLEKLYKELRDRTWDLEQLNNKIEKATNQWNATAEFLRTQGIKPDAVDLPVFTYLLPEAKSETIVTGDEAEFVDEDNDEAEF</sequence>
<dbReference type="RefSeq" id="WP_193934653.1">
    <property type="nucleotide sequence ID" value="NZ_CAWPMZ010000133.1"/>
</dbReference>